<gene>
    <name evidence="1" type="ORF">Pla163_32600</name>
</gene>
<dbReference type="EMBL" id="CP036290">
    <property type="protein sequence ID" value="QDU86111.1"/>
    <property type="molecule type" value="Genomic_DNA"/>
</dbReference>
<dbReference type="AlphaFoldDB" id="A0A518D3R1"/>
<organism evidence="1 2">
    <name type="scientific">Rohdeia mirabilis</name>
    <dbReference type="NCBI Taxonomy" id="2528008"/>
    <lineage>
        <taxon>Bacteria</taxon>
        <taxon>Pseudomonadati</taxon>
        <taxon>Planctomycetota</taxon>
        <taxon>Planctomycetia</taxon>
        <taxon>Planctomycetia incertae sedis</taxon>
        <taxon>Rohdeia</taxon>
    </lineage>
</organism>
<accession>A0A518D3R1</accession>
<reference evidence="1 2" key="1">
    <citation type="submission" date="2019-02" db="EMBL/GenBank/DDBJ databases">
        <title>Deep-cultivation of Planctomycetes and their phenomic and genomic characterization uncovers novel biology.</title>
        <authorList>
            <person name="Wiegand S."/>
            <person name="Jogler M."/>
            <person name="Boedeker C."/>
            <person name="Pinto D."/>
            <person name="Vollmers J."/>
            <person name="Rivas-Marin E."/>
            <person name="Kohn T."/>
            <person name="Peeters S.H."/>
            <person name="Heuer A."/>
            <person name="Rast P."/>
            <person name="Oberbeckmann S."/>
            <person name="Bunk B."/>
            <person name="Jeske O."/>
            <person name="Meyerdierks A."/>
            <person name="Storesund J.E."/>
            <person name="Kallscheuer N."/>
            <person name="Luecker S."/>
            <person name="Lage O.M."/>
            <person name="Pohl T."/>
            <person name="Merkel B.J."/>
            <person name="Hornburger P."/>
            <person name="Mueller R.-W."/>
            <person name="Bruemmer F."/>
            <person name="Labrenz M."/>
            <person name="Spormann A.M."/>
            <person name="Op den Camp H."/>
            <person name="Overmann J."/>
            <person name="Amann R."/>
            <person name="Jetten M.S.M."/>
            <person name="Mascher T."/>
            <person name="Medema M.H."/>
            <person name="Devos D.P."/>
            <person name="Kaster A.-K."/>
            <person name="Ovreas L."/>
            <person name="Rohde M."/>
            <person name="Galperin M.Y."/>
            <person name="Jogler C."/>
        </authorList>
    </citation>
    <scope>NUCLEOTIDE SEQUENCE [LARGE SCALE GENOMIC DNA]</scope>
    <source>
        <strain evidence="1 2">Pla163</strain>
    </source>
</reference>
<name>A0A518D3R1_9BACT</name>
<proteinExistence type="predicted"/>
<dbReference type="RefSeq" id="WP_145190745.1">
    <property type="nucleotide sequence ID" value="NZ_CP036290.1"/>
</dbReference>
<dbReference type="Proteomes" id="UP000319342">
    <property type="component" value="Chromosome"/>
</dbReference>
<sequence>MKTDSTAARLEDGAITLSCPDHGHRLVPIHRIRGGTRFVMGWTCPEPYCEHVRLVPRLLDDPNAHDESERSER</sequence>
<evidence type="ECO:0000313" key="1">
    <source>
        <dbReference type="EMBL" id="QDU86111.1"/>
    </source>
</evidence>
<keyword evidence="2" id="KW-1185">Reference proteome</keyword>
<evidence type="ECO:0000313" key="2">
    <source>
        <dbReference type="Proteomes" id="UP000319342"/>
    </source>
</evidence>
<protein>
    <submittedName>
        <fullName evidence="1">Uncharacterized protein</fullName>
    </submittedName>
</protein>
<dbReference type="OrthoDB" id="9966793at2"/>